<dbReference type="InterPro" id="IPR009000">
    <property type="entry name" value="Transl_B-barrel_sf"/>
</dbReference>
<sequence length="312" mass="35562">MQQNEKHFTQKNILFMGSPNSGKSTLCGCLVCHDDMRYVELTANRLFQDVEEHLRPSKQLQILEAYRHCSHKTNYPERARKIQIAIHHKSDENKKEILTFMDVSTRKKKIDCFIKACFLADIAALVIDVTENIFEKEIENFDSTLNNQLRIAKSVGIPHMIVCLNMCDKAQQLHSRFKEIVSCLDPKLRKLGWKNVPYIPVSSVDFGLNILHNSGIFSFYKGESLWNTLKTLEISKDSLKLQDKPLKMAAVDVFRIGGVGTVIIARIESGILREADIIEVYPKPNKSGLSNLWKLHSILSSMPLLEILLGSH</sequence>
<dbReference type="EMBL" id="PYSW02000014">
    <property type="protein sequence ID" value="KAG2386914.1"/>
    <property type="molecule type" value="Genomic_DNA"/>
</dbReference>
<dbReference type="Gene3D" id="2.40.30.10">
    <property type="entry name" value="Translation factors"/>
    <property type="match status" value="1"/>
</dbReference>
<evidence type="ECO:0000259" key="3">
    <source>
        <dbReference type="Pfam" id="PF00009"/>
    </source>
</evidence>
<dbReference type="Gene3D" id="3.40.50.300">
    <property type="entry name" value="P-loop containing nucleotide triphosphate hydrolases"/>
    <property type="match status" value="1"/>
</dbReference>
<dbReference type="AlphaFoldDB" id="A0AA88GWA0"/>
<protein>
    <recommendedName>
        <fullName evidence="3">Tr-type G domain-containing protein</fullName>
    </recommendedName>
</protein>
<dbReference type="GeneID" id="68094405"/>
<keyword evidence="1" id="KW-0547">Nucleotide-binding</keyword>
<dbReference type="InterPro" id="IPR000795">
    <property type="entry name" value="T_Tr_GTP-bd_dom"/>
</dbReference>
<dbReference type="InterPro" id="IPR027417">
    <property type="entry name" value="P-loop_NTPase"/>
</dbReference>
<dbReference type="RefSeq" id="XP_044550906.1">
    <property type="nucleotide sequence ID" value="XM_044691312.1"/>
</dbReference>
<dbReference type="Pfam" id="PF00009">
    <property type="entry name" value="GTP_EFTU"/>
    <property type="match status" value="1"/>
</dbReference>
<dbReference type="InterPro" id="IPR050100">
    <property type="entry name" value="TRAFAC_GTPase_members"/>
</dbReference>
<evidence type="ECO:0000313" key="4">
    <source>
        <dbReference type="EMBL" id="KAG2386914.1"/>
    </source>
</evidence>
<dbReference type="PANTHER" id="PTHR23115">
    <property type="entry name" value="TRANSLATION FACTOR"/>
    <property type="match status" value="1"/>
</dbReference>
<comment type="caution">
    <text evidence="4">The sequence shown here is derived from an EMBL/GenBank/DDBJ whole genome shotgun (WGS) entry which is preliminary data.</text>
</comment>
<dbReference type="Proteomes" id="UP000816034">
    <property type="component" value="Unassembled WGS sequence"/>
</dbReference>
<feature type="domain" description="Tr-type G" evidence="3">
    <location>
        <begin position="11"/>
        <end position="205"/>
    </location>
</feature>
<dbReference type="SUPFAM" id="SSF52540">
    <property type="entry name" value="P-loop containing nucleoside triphosphate hydrolases"/>
    <property type="match status" value="1"/>
</dbReference>
<dbReference type="SUPFAM" id="SSF50447">
    <property type="entry name" value="Translation proteins"/>
    <property type="match status" value="1"/>
</dbReference>
<keyword evidence="5" id="KW-1185">Reference proteome</keyword>
<organism evidence="4 5">
    <name type="scientific">Naegleria lovaniensis</name>
    <name type="common">Amoeba</name>
    <dbReference type="NCBI Taxonomy" id="51637"/>
    <lineage>
        <taxon>Eukaryota</taxon>
        <taxon>Discoba</taxon>
        <taxon>Heterolobosea</taxon>
        <taxon>Tetramitia</taxon>
        <taxon>Eutetramitia</taxon>
        <taxon>Vahlkampfiidae</taxon>
        <taxon>Naegleria</taxon>
    </lineage>
</organism>
<dbReference type="GO" id="GO:0005525">
    <property type="term" value="F:GTP binding"/>
    <property type="evidence" value="ECO:0007669"/>
    <property type="project" value="UniProtKB-KW"/>
</dbReference>
<evidence type="ECO:0000256" key="2">
    <source>
        <dbReference type="ARBA" id="ARBA00023134"/>
    </source>
</evidence>
<keyword evidence="2" id="KW-0342">GTP-binding</keyword>
<name>A0AA88GWA0_NAELO</name>
<dbReference type="GO" id="GO:0003924">
    <property type="term" value="F:GTPase activity"/>
    <property type="evidence" value="ECO:0007669"/>
    <property type="project" value="InterPro"/>
</dbReference>
<evidence type="ECO:0000256" key="1">
    <source>
        <dbReference type="ARBA" id="ARBA00022741"/>
    </source>
</evidence>
<accession>A0AA88GWA0</accession>
<evidence type="ECO:0000313" key="5">
    <source>
        <dbReference type="Proteomes" id="UP000816034"/>
    </source>
</evidence>
<reference evidence="4 5" key="1">
    <citation type="journal article" date="2018" name="BMC Genomics">
        <title>The genome of Naegleria lovaniensis, the basis for a comparative approach to unravel pathogenicity factors of the human pathogenic amoeba N. fowleri.</title>
        <authorList>
            <person name="Liechti N."/>
            <person name="Schurch N."/>
            <person name="Bruggmann R."/>
            <person name="Wittwer M."/>
        </authorList>
    </citation>
    <scope>NUCLEOTIDE SEQUENCE [LARGE SCALE GENOMIC DNA]</scope>
    <source>
        <strain evidence="4 5">ATCC 30569</strain>
    </source>
</reference>
<proteinExistence type="predicted"/>
<gene>
    <name evidence="4" type="ORF">C9374_001949</name>
</gene>